<protein>
    <submittedName>
        <fullName evidence="1">Uncharacterized protein</fullName>
    </submittedName>
</protein>
<name>A0ABQ9FM53_TEGGR</name>
<reference evidence="1 2" key="1">
    <citation type="submission" date="2022-12" db="EMBL/GenBank/DDBJ databases">
        <title>Chromosome-level genome of Tegillarca granosa.</title>
        <authorList>
            <person name="Kim J."/>
        </authorList>
    </citation>
    <scope>NUCLEOTIDE SEQUENCE [LARGE SCALE GENOMIC DNA]</scope>
    <source>
        <strain evidence="1">Teg-2019</strain>
        <tissue evidence="1">Adductor muscle</tissue>
    </source>
</reference>
<keyword evidence="2" id="KW-1185">Reference proteome</keyword>
<organism evidence="1 2">
    <name type="scientific">Tegillarca granosa</name>
    <name type="common">Malaysian cockle</name>
    <name type="synonym">Anadara granosa</name>
    <dbReference type="NCBI Taxonomy" id="220873"/>
    <lineage>
        <taxon>Eukaryota</taxon>
        <taxon>Metazoa</taxon>
        <taxon>Spiralia</taxon>
        <taxon>Lophotrochozoa</taxon>
        <taxon>Mollusca</taxon>
        <taxon>Bivalvia</taxon>
        <taxon>Autobranchia</taxon>
        <taxon>Pteriomorphia</taxon>
        <taxon>Arcoida</taxon>
        <taxon>Arcoidea</taxon>
        <taxon>Arcidae</taxon>
        <taxon>Tegillarca</taxon>
    </lineage>
</organism>
<evidence type="ECO:0000313" key="1">
    <source>
        <dbReference type="EMBL" id="KAJ8317806.1"/>
    </source>
</evidence>
<dbReference type="Proteomes" id="UP001217089">
    <property type="component" value="Unassembled WGS sequence"/>
</dbReference>
<sequence>MNFKNLQFKAFCTLSITCRDHLNSRVSSLTSVPTIVVSTLSQNRVTEKLIVNDVSTINQITIKNCVIGASAVAIILLF</sequence>
<proteinExistence type="predicted"/>
<comment type="caution">
    <text evidence="1">The sequence shown here is derived from an EMBL/GenBank/DDBJ whole genome shotgun (WGS) entry which is preliminary data.</text>
</comment>
<gene>
    <name evidence="1" type="ORF">KUTeg_004638</name>
</gene>
<evidence type="ECO:0000313" key="2">
    <source>
        <dbReference type="Proteomes" id="UP001217089"/>
    </source>
</evidence>
<dbReference type="EMBL" id="JARBDR010000225">
    <property type="protein sequence ID" value="KAJ8317806.1"/>
    <property type="molecule type" value="Genomic_DNA"/>
</dbReference>
<accession>A0ABQ9FM53</accession>